<dbReference type="EC" id="2.7.7.65" evidence="2"/>
<evidence type="ECO:0000256" key="3">
    <source>
        <dbReference type="ARBA" id="ARBA00034247"/>
    </source>
</evidence>
<feature type="transmembrane region" description="Helical" evidence="4">
    <location>
        <begin position="202"/>
        <end position="220"/>
    </location>
</feature>
<organism evidence="6 7">
    <name type="scientific">Thalassolituus maritimus</name>
    <dbReference type="NCBI Taxonomy" id="484498"/>
    <lineage>
        <taxon>Bacteria</taxon>
        <taxon>Pseudomonadati</taxon>
        <taxon>Pseudomonadota</taxon>
        <taxon>Gammaproteobacteria</taxon>
        <taxon>Oceanospirillales</taxon>
        <taxon>Oceanospirillaceae</taxon>
        <taxon>Thalassolituus</taxon>
    </lineage>
</organism>
<feature type="transmembrane region" description="Helical" evidence="4">
    <location>
        <begin position="140"/>
        <end position="157"/>
    </location>
</feature>
<dbReference type="GO" id="GO:0005886">
    <property type="term" value="C:plasma membrane"/>
    <property type="evidence" value="ECO:0007669"/>
    <property type="project" value="TreeGrafter"/>
</dbReference>
<dbReference type="InterPro" id="IPR029787">
    <property type="entry name" value="Nucleotide_cyclase"/>
</dbReference>
<evidence type="ECO:0000259" key="5">
    <source>
        <dbReference type="PROSITE" id="PS50887"/>
    </source>
</evidence>
<keyword evidence="7" id="KW-1185">Reference proteome</keyword>
<keyword evidence="4" id="KW-1133">Transmembrane helix</keyword>
<evidence type="ECO:0000256" key="2">
    <source>
        <dbReference type="ARBA" id="ARBA00012528"/>
    </source>
</evidence>
<feature type="transmembrane region" description="Helical" evidence="4">
    <location>
        <begin position="79"/>
        <end position="101"/>
    </location>
</feature>
<dbReference type="PANTHER" id="PTHR45138:SF9">
    <property type="entry name" value="DIGUANYLATE CYCLASE DGCM-RELATED"/>
    <property type="match status" value="1"/>
</dbReference>
<dbReference type="OrthoDB" id="5756373at2"/>
<comment type="catalytic activity">
    <reaction evidence="3">
        <text>2 GTP = 3',3'-c-di-GMP + 2 diphosphate</text>
        <dbReference type="Rhea" id="RHEA:24898"/>
        <dbReference type="ChEBI" id="CHEBI:33019"/>
        <dbReference type="ChEBI" id="CHEBI:37565"/>
        <dbReference type="ChEBI" id="CHEBI:58805"/>
        <dbReference type="EC" id="2.7.7.65"/>
    </reaction>
</comment>
<feature type="domain" description="GGDEF" evidence="5">
    <location>
        <begin position="282"/>
        <end position="418"/>
    </location>
</feature>
<feature type="transmembrane region" description="Helical" evidence="4">
    <location>
        <begin position="55"/>
        <end position="73"/>
    </location>
</feature>
<feature type="transmembrane region" description="Helical" evidence="4">
    <location>
        <begin position="164"/>
        <end position="182"/>
    </location>
</feature>
<dbReference type="GO" id="GO:1902201">
    <property type="term" value="P:negative regulation of bacterial-type flagellum-dependent cell motility"/>
    <property type="evidence" value="ECO:0007669"/>
    <property type="project" value="TreeGrafter"/>
</dbReference>
<dbReference type="InterPro" id="IPR043128">
    <property type="entry name" value="Rev_trsase/Diguanyl_cyclase"/>
</dbReference>
<evidence type="ECO:0000256" key="1">
    <source>
        <dbReference type="ARBA" id="ARBA00001946"/>
    </source>
</evidence>
<comment type="cofactor">
    <cofactor evidence="1">
        <name>Mg(2+)</name>
        <dbReference type="ChEBI" id="CHEBI:18420"/>
    </cofactor>
</comment>
<dbReference type="FunFam" id="3.30.70.270:FF:000001">
    <property type="entry name" value="Diguanylate cyclase domain protein"/>
    <property type="match status" value="1"/>
</dbReference>
<dbReference type="EMBL" id="FTOH01000001">
    <property type="protein sequence ID" value="SIS45253.1"/>
    <property type="molecule type" value="Genomic_DNA"/>
</dbReference>
<dbReference type="InterPro" id="IPR000160">
    <property type="entry name" value="GGDEF_dom"/>
</dbReference>
<dbReference type="SUPFAM" id="SSF55073">
    <property type="entry name" value="Nucleotide cyclase"/>
    <property type="match status" value="1"/>
</dbReference>
<evidence type="ECO:0000256" key="4">
    <source>
        <dbReference type="SAM" id="Phobius"/>
    </source>
</evidence>
<dbReference type="InterPro" id="IPR050469">
    <property type="entry name" value="Diguanylate_Cyclase"/>
</dbReference>
<gene>
    <name evidence="6" type="ORF">SAMN05421686_101440</name>
</gene>
<dbReference type="AlphaFoldDB" id="A0A1N7J7B6"/>
<reference evidence="7" key="1">
    <citation type="submission" date="2017-01" db="EMBL/GenBank/DDBJ databases">
        <authorList>
            <person name="Varghese N."/>
            <person name="Submissions S."/>
        </authorList>
    </citation>
    <scope>NUCLEOTIDE SEQUENCE [LARGE SCALE GENOMIC DNA]</scope>
    <source>
        <strain evidence="7">DSM 24913</strain>
    </source>
</reference>
<accession>A0A1N7J7B6</accession>
<dbReference type="PANTHER" id="PTHR45138">
    <property type="entry name" value="REGULATORY COMPONENTS OF SENSORY TRANSDUCTION SYSTEM"/>
    <property type="match status" value="1"/>
</dbReference>
<dbReference type="Gene3D" id="3.30.70.270">
    <property type="match status" value="1"/>
</dbReference>
<proteinExistence type="predicted"/>
<protein>
    <recommendedName>
        <fullName evidence="2">diguanylate cyclase</fullName>
        <ecNumber evidence="2">2.7.7.65</ecNumber>
    </recommendedName>
</protein>
<evidence type="ECO:0000313" key="7">
    <source>
        <dbReference type="Proteomes" id="UP000185639"/>
    </source>
</evidence>
<dbReference type="Proteomes" id="UP000185639">
    <property type="component" value="Unassembled WGS sequence"/>
</dbReference>
<dbReference type="NCBIfam" id="TIGR00254">
    <property type="entry name" value="GGDEF"/>
    <property type="match status" value="1"/>
</dbReference>
<feature type="transmembrane region" description="Helical" evidence="4">
    <location>
        <begin position="113"/>
        <end position="134"/>
    </location>
</feature>
<keyword evidence="4" id="KW-0812">Transmembrane</keyword>
<dbReference type="Pfam" id="PF00990">
    <property type="entry name" value="GGDEF"/>
    <property type="match status" value="1"/>
</dbReference>
<dbReference type="PROSITE" id="PS50887">
    <property type="entry name" value="GGDEF"/>
    <property type="match status" value="1"/>
</dbReference>
<keyword evidence="4" id="KW-0472">Membrane</keyword>
<dbReference type="RefSeq" id="WP_139325712.1">
    <property type="nucleotide sequence ID" value="NZ_FTOH01000001.1"/>
</dbReference>
<name>A0A1N7J7B6_9GAMM</name>
<evidence type="ECO:0000313" key="6">
    <source>
        <dbReference type="EMBL" id="SIS45253.1"/>
    </source>
</evidence>
<dbReference type="GO" id="GO:0052621">
    <property type="term" value="F:diguanylate cyclase activity"/>
    <property type="evidence" value="ECO:0007669"/>
    <property type="project" value="UniProtKB-EC"/>
</dbReference>
<dbReference type="SMART" id="SM00267">
    <property type="entry name" value="GGDEF"/>
    <property type="match status" value="1"/>
</dbReference>
<dbReference type="GO" id="GO:0043709">
    <property type="term" value="P:cell adhesion involved in single-species biofilm formation"/>
    <property type="evidence" value="ECO:0007669"/>
    <property type="project" value="TreeGrafter"/>
</dbReference>
<dbReference type="STRING" id="484498.SAMN05421686_101440"/>
<dbReference type="CDD" id="cd01949">
    <property type="entry name" value="GGDEF"/>
    <property type="match status" value="1"/>
</dbReference>
<sequence>MPSSNVQRDSDTLRPLESQINMLTSLIERKKAGGRFPAALEASYQSFRLRQFFSVDLRVIMSGLLVFVVFGWADFSFGGAQSVMLFSIRVLIAVLLMLAIIWIPRSRFAPYSLYALVVGVYICFLSVLWNIYIVDLPWGYFYHLGMIPMQVFALLGLRSNYRAMFSCSLAMLLSYTAFIVLLPGPAELTEVNRLAMAMAPYYILFWAILVIMASYLSYTIESGTRTDFIKNRLLALEADRLQYLGRRLQQLSTTDSLTGIANRRHAETQLSEEWRRCLRSNEPLAALMVDVDLFKAYNDQYGHQQGDSCLRSIAQKMAEFCRRPGDVCARYGGEEFVIVLPETTLNQAEELAQELCESIAGLNIPHAGSPHSVATVSVGVAAEIPRAGDNYEGLLKRADMALYQAKGNGRNQVKRQSVTSS</sequence>